<feature type="region of interest" description="Disordered" evidence="1">
    <location>
        <begin position="1"/>
        <end position="45"/>
    </location>
</feature>
<comment type="caution">
    <text evidence="2">The sequence shown here is derived from an EMBL/GenBank/DDBJ whole genome shotgun (WGS) entry which is preliminary data.</text>
</comment>
<accession>A0ABR7LSA3</accession>
<evidence type="ECO:0000313" key="3">
    <source>
        <dbReference type="Proteomes" id="UP000805614"/>
    </source>
</evidence>
<dbReference type="RefSeq" id="WP_187244738.1">
    <property type="nucleotide sequence ID" value="NZ_BAAAOK010000010.1"/>
</dbReference>
<sequence>MDDRRTAFAELETANRSNRRRRPRHAPLPEPPTWPQAFVNDWRST</sequence>
<protein>
    <submittedName>
        <fullName evidence="2">Uncharacterized protein</fullName>
    </submittedName>
</protein>
<reference evidence="2 3" key="1">
    <citation type="submission" date="2020-06" db="EMBL/GenBank/DDBJ databases">
        <title>Actinomadura xiongansis sp. nov., isolated from soil of Baiyangdian.</title>
        <authorList>
            <person name="Zhang X."/>
        </authorList>
    </citation>
    <scope>NUCLEOTIDE SEQUENCE [LARGE SCALE GENOMIC DNA]</scope>
    <source>
        <strain evidence="2 3">HBUM206468</strain>
    </source>
</reference>
<organism evidence="2 3">
    <name type="scientific">Actinomadura alba</name>
    <dbReference type="NCBI Taxonomy" id="406431"/>
    <lineage>
        <taxon>Bacteria</taxon>
        <taxon>Bacillati</taxon>
        <taxon>Actinomycetota</taxon>
        <taxon>Actinomycetes</taxon>
        <taxon>Streptosporangiales</taxon>
        <taxon>Thermomonosporaceae</taxon>
        <taxon>Actinomadura</taxon>
    </lineage>
</organism>
<evidence type="ECO:0000256" key="1">
    <source>
        <dbReference type="SAM" id="MobiDB-lite"/>
    </source>
</evidence>
<dbReference type="EMBL" id="JABVEC010000014">
    <property type="protein sequence ID" value="MBC6467735.1"/>
    <property type="molecule type" value="Genomic_DNA"/>
</dbReference>
<proteinExistence type="predicted"/>
<dbReference type="Proteomes" id="UP000805614">
    <property type="component" value="Unassembled WGS sequence"/>
</dbReference>
<name>A0ABR7LSA3_9ACTN</name>
<keyword evidence="3" id="KW-1185">Reference proteome</keyword>
<gene>
    <name evidence="2" type="ORF">HKK74_19870</name>
</gene>
<evidence type="ECO:0000313" key="2">
    <source>
        <dbReference type="EMBL" id="MBC6467735.1"/>
    </source>
</evidence>